<dbReference type="AlphaFoldDB" id="A0A1I4HCG7"/>
<feature type="binding site" evidence="7">
    <location>
        <position position="8"/>
    </location>
    <ligand>
        <name>Fe cation</name>
        <dbReference type="ChEBI" id="CHEBI:24875"/>
        <label>1</label>
    </ligand>
</feature>
<evidence type="ECO:0000256" key="2">
    <source>
        <dbReference type="ARBA" id="ARBA00022723"/>
    </source>
</evidence>
<keyword evidence="2 7" id="KW-0479">Metal-binding</keyword>
<accession>A0A1I4HCG7</accession>
<proteinExistence type="inferred from homology"/>
<dbReference type="RefSeq" id="WP_090932541.1">
    <property type="nucleotide sequence ID" value="NZ_FOTS01000003.1"/>
</dbReference>
<evidence type="ECO:0000256" key="6">
    <source>
        <dbReference type="PIRSR" id="PIRSR004789-50"/>
    </source>
</evidence>
<feature type="binding site" evidence="7">
    <location>
        <position position="175"/>
    </location>
    <ligand>
        <name>Fe cation</name>
        <dbReference type="ChEBI" id="CHEBI:24875"/>
        <label>2</label>
    </ligand>
</feature>
<feature type="binding site" evidence="7">
    <location>
        <position position="39"/>
    </location>
    <ligand>
        <name>Fe cation</name>
        <dbReference type="ChEBI" id="CHEBI:24875"/>
        <label>2</label>
    </ligand>
</feature>
<dbReference type="PIRSF" id="PIRSF004789">
    <property type="entry name" value="DR1281"/>
    <property type="match status" value="1"/>
</dbReference>
<keyword evidence="3" id="KW-0378">Hydrolase</keyword>
<evidence type="ECO:0000256" key="7">
    <source>
        <dbReference type="PIRSR" id="PIRSR004789-51"/>
    </source>
</evidence>
<evidence type="ECO:0000313" key="9">
    <source>
        <dbReference type="Proteomes" id="UP000199520"/>
    </source>
</evidence>
<evidence type="ECO:0000256" key="4">
    <source>
        <dbReference type="ARBA" id="ARBA00023004"/>
    </source>
</evidence>
<comment type="cofactor">
    <cofactor evidence="1">
        <name>Fe(3+)</name>
        <dbReference type="ChEBI" id="CHEBI:29034"/>
    </cofactor>
</comment>
<feature type="binding site" evidence="7">
    <location>
        <position position="177"/>
    </location>
    <ligand>
        <name>Fe cation</name>
        <dbReference type="ChEBI" id="CHEBI:24875"/>
        <label>1</label>
    </ligand>
</feature>
<evidence type="ECO:0000256" key="3">
    <source>
        <dbReference type="ARBA" id="ARBA00022801"/>
    </source>
</evidence>
<dbReference type="SUPFAM" id="SSF56300">
    <property type="entry name" value="Metallo-dependent phosphatases"/>
    <property type="match status" value="1"/>
</dbReference>
<sequence>MNVMIIGDICGQPGRRTAAHYIPLVKEKYNLDLIIANGENSAGGVGITANVLAELLDLGIDCITTGNHIWDKKEVFDFIDTEKRLLRPANYPPGAPGKGYNIISIHNCNIAVINLLGRVFMPPVDCPFRTADQILSEVKDQCEIIIIDFHAEATSEKLALGYYLDGKVSCIVGTHTHIQTADERILPEGTAFISDIGMVGSWNSILGVDKEPVIKKFITGLPTKFTVASGNETIFCGIVIKIDNSTNKISKIIRIQENFKF</sequence>
<protein>
    <recommendedName>
        <fullName evidence="10">TIGR00282 family metallophosphoesterase</fullName>
    </recommendedName>
</protein>
<evidence type="ECO:0000256" key="5">
    <source>
        <dbReference type="ARBA" id="ARBA00061401"/>
    </source>
</evidence>
<dbReference type="GO" id="GO:0004113">
    <property type="term" value="F:2',3'-cyclic-nucleotide 3'-phosphodiesterase activity"/>
    <property type="evidence" value="ECO:0007669"/>
    <property type="project" value="TreeGrafter"/>
</dbReference>
<feature type="active site" description="Proton donor" evidence="6">
    <location>
        <position position="68"/>
    </location>
</feature>
<dbReference type="Pfam" id="PF13277">
    <property type="entry name" value="YmdB"/>
    <property type="match status" value="1"/>
</dbReference>
<keyword evidence="4" id="KW-0408">Iron</keyword>
<dbReference type="Gene3D" id="3.60.21.10">
    <property type="match status" value="1"/>
</dbReference>
<keyword evidence="9" id="KW-1185">Reference proteome</keyword>
<reference evidence="9" key="1">
    <citation type="submission" date="2016-10" db="EMBL/GenBank/DDBJ databases">
        <authorList>
            <person name="Varghese N."/>
            <person name="Submissions S."/>
        </authorList>
    </citation>
    <scope>NUCLEOTIDE SEQUENCE [LARGE SCALE GENOMIC DNA]</scope>
    <source>
        <strain evidence="9">DSM 13327</strain>
    </source>
</reference>
<dbReference type="FunFam" id="3.60.21.10:FF:000016">
    <property type="entry name" value="Putative metallophosphoesterase"/>
    <property type="match status" value="1"/>
</dbReference>
<feature type="binding site" evidence="7">
    <location>
        <position position="67"/>
    </location>
    <ligand>
        <name>Fe cation</name>
        <dbReference type="ChEBI" id="CHEBI:24875"/>
        <label>2</label>
    </ligand>
</feature>
<dbReference type="STRING" id="1123291.SAMN04490355_100391"/>
<gene>
    <name evidence="8" type="ORF">SAMN04490355_100391</name>
</gene>
<dbReference type="InterPro" id="IPR005235">
    <property type="entry name" value="YmdB-like"/>
</dbReference>
<dbReference type="InterPro" id="IPR029052">
    <property type="entry name" value="Metallo-depent_PP-like"/>
</dbReference>
<dbReference type="Proteomes" id="UP000199520">
    <property type="component" value="Unassembled WGS sequence"/>
</dbReference>
<feature type="binding site" evidence="7">
    <location>
        <position position="150"/>
    </location>
    <ligand>
        <name>Fe cation</name>
        <dbReference type="ChEBI" id="CHEBI:24875"/>
        <label>2</label>
    </ligand>
</feature>
<dbReference type="EMBL" id="FOTS01000003">
    <property type="protein sequence ID" value="SFL39287.1"/>
    <property type="molecule type" value="Genomic_DNA"/>
</dbReference>
<dbReference type="NCBIfam" id="TIGR00282">
    <property type="entry name" value="TIGR00282 family metallophosphoesterase"/>
    <property type="match status" value="1"/>
</dbReference>
<feature type="binding site" evidence="7">
    <location>
        <position position="39"/>
    </location>
    <ligand>
        <name>Fe cation</name>
        <dbReference type="ChEBI" id="CHEBI:24875"/>
        <label>1</label>
    </ligand>
</feature>
<dbReference type="PANTHER" id="PTHR36303">
    <property type="entry name" value="2',3'-CYCLIC-NUCLEOTIDE 2'-PHOSPHODIESTERASE"/>
    <property type="match status" value="1"/>
</dbReference>
<dbReference type="CDD" id="cd07382">
    <property type="entry name" value="MPP_DR1281"/>
    <property type="match status" value="1"/>
</dbReference>
<dbReference type="GO" id="GO:0046872">
    <property type="term" value="F:metal ion binding"/>
    <property type="evidence" value="ECO:0007669"/>
    <property type="project" value="UniProtKB-KW"/>
</dbReference>
<dbReference type="PANTHER" id="PTHR36303:SF1">
    <property type="entry name" value="2',3'-CYCLIC-NUCLEOTIDE 2'-PHOSPHODIESTERASE"/>
    <property type="match status" value="1"/>
</dbReference>
<organism evidence="8 9">
    <name type="scientific">Pelosinus propionicus DSM 13327</name>
    <dbReference type="NCBI Taxonomy" id="1123291"/>
    <lineage>
        <taxon>Bacteria</taxon>
        <taxon>Bacillati</taxon>
        <taxon>Bacillota</taxon>
        <taxon>Negativicutes</taxon>
        <taxon>Selenomonadales</taxon>
        <taxon>Sporomusaceae</taxon>
        <taxon>Pelosinus</taxon>
    </lineage>
</organism>
<name>A0A1I4HCG7_9FIRM</name>
<comment type="similarity">
    <text evidence="5">Belongs to the YmdB-like family.</text>
</comment>
<feature type="binding site" evidence="7">
    <location>
        <position position="40"/>
    </location>
    <ligand>
        <name>Fe cation</name>
        <dbReference type="ChEBI" id="CHEBI:24875"/>
        <label>1</label>
    </ligand>
</feature>
<evidence type="ECO:0000256" key="1">
    <source>
        <dbReference type="ARBA" id="ARBA00001965"/>
    </source>
</evidence>
<evidence type="ECO:0008006" key="10">
    <source>
        <dbReference type="Google" id="ProtNLM"/>
    </source>
</evidence>
<dbReference type="OrthoDB" id="9801109at2"/>
<evidence type="ECO:0000313" key="8">
    <source>
        <dbReference type="EMBL" id="SFL39287.1"/>
    </source>
</evidence>